<protein>
    <recommendedName>
        <fullName evidence="9">Geminin</fullName>
    </recommendedName>
</protein>
<comment type="subcellular location">
    <subcellularLocation>
        <location evidence="1">Nucleus</location>
    </subcellularLocation>
</comment>
<keyword evidence="4" id="KW-0539">Nucleus</keyword>
<accession>G3MJ78</accession>
<dbReference type="Gene3D" id="1.20.5.1180">
    <property type="entry name" value="Geminin coiled-coil domain"/>
    <property type="match status" value="1"/>
</dbReference>
<evidence type="ECO:0000313" key="8">
    <source>
        <dbReference type="EMBL" id="AEO33546.1"/>
    </source>
</evidence>
<dbReference type="Pfam" id="PF07412">
    <property type="entry name" value="Geminin"/>
    <property type="match status" value="1"/>
</dbReference>
<keyword evidence="7" id="KW-0812">Transmembrane</keyword>
<proteinExistence type="evidence at transcript level"/>
<keyword evidence="3 6" id="KW-0175">Coiled coil</keyword>
<evidence type="ECO:0000256" key="5">
    <source>
        <dbReference type="ARBA" id="ARBA00023306"/>
    </source>
</evidence>
<dbReference type="PANTHER" id="PTHR13372">
    <property type="entry name" value="GEMININ"/>
    <property type="match status" value="1"/>
</dbReference>
<dbReference type="CDD" id="cd22589">
    <property type="entry name" value="geminin_CC"/>
    <property type="match status" value="1"/>
</dbReference>
<keyword evidence="7" id="KW-1133">Transmembrane helix</keyword>
<dbReference type="GO" id="GO:0045786">
    <property type="term" value="P:negative regulation of cell cycle"/>
    <property type="evidence" value="ECO:0007669"/>
    <property type="project" value="TreeGrafter"/>
</dbReference>
<evidence type="ECO:0000256" key="3">
    <source>
        <dbReference type="ARBA" id="ARBA00023054"/>
    </source>
</evidence>
<dbReference type="EMBL" id="JO841929">
    <property type="protein sequence ID" value="AEO33546.1"/>
    <property type="molecule type" value="mRNA"/>
</dbReference>
<dbReference type="GO" id="GO:0008156">
    <property type="term" value="P:negative regulation of DNA replication"/>
    <property type="evidence" value="ECO:0007669"/>
    <property type="project" value="TreeGrafter"/>
</dbReference>
<keyword evidence="5" id="KW-0131">Cell cycle</keyword>
<dbReference type="InterPro" id="IPR022786">
    <property type="entry name" value="Geminin/Multicilin"/>
</dbReference>
<evidence type="ECO:0000256" key="1">
    <source>
        <dbReference type="ARBA" id="ARBA00004123"/>
    </source>
</evidence>
<evidence type="ECO:0000256" key="7">
    <source>
        <dbReference type="SAM" id="Phobius"/>
    </source>
</evidence>
<dbReference type="PANTHER" id="PTHR13372:SF5">
    <property type="entry name" value="GEMININ"/>
    <property type="match status" value="1"/>
</dbReference>
<evidence type="ECO:0008006" key="9">
    <source>
        <dbReference type="Google" id="ProtNLM"/>
    </source>
</evidence>
<dbReference type="AlphaFoldDB" id="G3MJ78"/>
<evidence type="ECO:0000256" key="4">
    <source>
        <dbReference type="ARBA" id="ARBA00023242"/>
    </source>
</evidence>
<dbReference type="SUPFAM" id="SSF111469">
    <property type="entry name" value="Geminin coiled-coil domain"/>
    <property type="match status" value="1"/>
</dbReference>
<dbReference type="GO" id="GO:0005634">
    <property type="term" value="C:nucleus"/>
    <property type="evidence" value="ECO:0007669"/>
    <property type="project" value="UniProtKB-SubCell"/>
</dbReference>
<keyword evidence="7" id="KW-0472">Membrane</keyword>
<sequence>GDTWRAHSTSFRRAPWCRVVGGCLHCLLLLFSAPAIMKTSNKGLKRRALGQVQPTAAKQSGLAVTDGVMRLNFTKEQTKPSFDGPENSALLKPGKVGRHADPETQCDAYDLMVNEPVPAEYWRQLAEQRRIALEKALQENEQLHDQVELLTAENKHLQTIADQALPLAELLKELTGQTVSSLPE</sequence>
<comment type="similarity">
    <text evidence="2">Belongs to the geminin family.</text>
</comment>
<feature type="coiled-coil region" evidence="6">
    <location>
        <begin position="123"/>
        <end position="160"/>
    </location>
</feature>
<organism evidence="8">
    <name type="scientific">Amblyomma maculatum</name>
    <name type="common">Gulf Coast tick</name>
    <dbReference type="NCBI Taxonomy" id="34609"/>
    <lineage>
        <taxon>Eukaryota</taxon>
        <taxon>Metazoa</taxon>
        <taxon>Ecdysozoa</taxon>
        <taxon>Arthropoda</taxon>
        <taxon>Chelicerata</taxon>
        <taxon>Arachnida</taxon>
        <taxon>Acari</taxon>
        <taxon>Parasitiformes</taxon>
        <taxon>Ixodida</taxon>
        <taxon>Ixodoidea</taxon>
        <taxon>Ixodidae</taxon>
        <taxon>Amblyomminae</taxon>
        <taxon>Amblyomma</taxon>
    </lineage>
</organism>
<name>G3MJ78_AMBMU</name>
<evidence type="ECO:0000256" key="6">
    <source>
        <dbReference type="SAM" id="Coils"/>
    </source>
</evidence>
<feature type="non-terminal residue" evidence="8">
    <location>
        <position position="1"/>
    </location>
</feature>
<feature type="transmembrane region" description="Helical" evidence="7">
    <location>
        <begin position="19"/>
        <end position="37"/>
    </location>
</feature>
<evidence type="ECO:0000256" key="2">
    <source>
        <dbReference type="ARBA" id="ARBA00007979"/>
    </source>
</evidence>
<reference evidence="8" key="1">
    <citation type="journal article" date="2011" name="PLoS ONE">
        <title>A deep insight into the sialotranscriptome of the gulf coast tick, Amblyomma maculatum.</title>
        <authorList>
            <person name="Karim S."/>
            <person name="Singh P."/>
            <person name="Ribeiro J.M."/>
        </authorList>
    </citation>
    <scope>NUCLEOTIDE SEQUENCE</scope>
    <source>
        <tissue evidence="8">Salivary gland</tissue>
    </source>
</reference>